<comment type="caution">
    <text evidence="2">The sequence shown here is derived from an EMBL/GenBank/DDBJ whole genome shotgun (WGS) entry which is preliminary data.</text>
</comment>
<evidence type="ECO:0000259" key="1">
    <source>
        <dbReference type="Pfam" id="PF22549"/>
    </source>
</evidence>
<dbReference type="Proteomes" id="UP001620295">
    <property type="component" value="Unassembled WGS sequence"/>
</dbReference>
<keyword evidence="3" id="KW-1185">Reference proteome</keyword>
<organism evidence="2 3">
    <name type="scientific">Streptomyces milbemycinicus</name>
    <dbReference type="NCBI Taxonomy" id="476552"/>
    <lineage>
        <taxon>Bacteria</taxon>
        <taxon>Bacillati</taxon>
        <taxon>Actinomycetota</taxon>
        <taxon>Actinomycetes</taxon>
        <taxon>Kitasatosporales</taxon>
        <taxon>Streptomycetaceae</taxon>
        <taxon>Streptomyces</taxon>
    </lineage>
</organism>
<protein>
    <submittedName>
        <fullName evidence="2">ARPP-2 domain-containing protein</fullName>
    </submittedName>
</protein>
<sequence length="387" mass="43357">MSQDTTLVALTGLTALPSQVWGAIRLVPLVREEPITDIRLDDRLYGDDFAAVAVDRRTAYCSYIPHGYVANWTDDGTPASSYGTQLRRDADGPRPACVPLRFHRRMARRVDKNRVRFLPLHLALEGYLALHFGGPAVVWEEWSHRAVSRGLSPRVEQAYVGAEVEGLRDALRVFEIHPGQCGVMVYAADALAAAFVVPHPDDYRALHPSLVLDLFGELIHHYTTLHGPVPEFRARIRDGAVGSLAELRAEAARHQREWAEFHDHTMAGGLLDESYTLQRVRTMGPFALSRFLPPFHRNTEQHIGETITHEDGRLAYLKTFRLSEAQTRRGHLLTLLAAHDWHFGATADALGVSRDQLATRVEHAGFGALLRQDIRDHYRAAARRAAT</sequence>
<name>A0ABW8LJQ6_9ACTN</name>
<dbReference type="Pfam" id="PF22549">
    <property type="entry name" value="ARPP-2"/>
    <property type="match status" value="1"/>
</dbReference>
<accession>A0ABW8LJQ6</accession>
<feature type="domain" description="ARG and Rhodanese-Phosphatase-superfamily-associated" evidence="1">
    <location>
        <begin position="9"/>
        <end position="284"/>
    </location>
</feature>
<dbReference type="EMBL" id="JBJDQH010000003">
    <property type="protein sequence ID" value="MFK4265290.1"/>
    <property type="molecule type" value="Genomic_DNA"/>
</dbReference>
<proteinExistence type="predicted"/>
<evidence type="ECO:0000313" key="2">
    <source>
        <dbReference type="EMBL" id="MFK4265290.1"/>
    </source>
</evidence>
<reference evidence="2 3" key="1">
    <citation type="submission" date="2024-11" db="EMBL/GenBank/DDBJ databases">
        <title>The Natural Products Discovery Center: Release of the First 8490 Sequenced Strains for Exploring Actinobacteria Biosynthetic Diversity.</title>
        <authorList>
            <person name="Kalkreuter E."/>
            <person name="Kautsar S.A."/>
            <person name="Yang D."/>
            <person name="Bader C.D."/>
            <person name="Teijaro C.N."/>
            <person name="Fluegel L."/>
            <person name="Davis C.M."/>
            <person name="Simpson J.R."/>
            <person name="Lauterbach L."/>
            <person name="Steele A.D."/>
            <person name="Gui C."/>
            <person name="Meng S."/>
            <person name="Li G."/>
            <person name="Viehrig K."/>
            <person name="Ye F."/>
            <person name="Su P."/>
            <person name="Kiefer A.F."/>
            <person name="Nichols A."/>
            <person name="Cepeda A.J."/>
            <person name="Yan W."/>
            <person name="Fan B."/>
            <person name="Jiang Y."/>
            <person name="Adhikari A."/>
            <person name="Zheng C.-J."/>
            <person name="Schuster L."/>
            <person name="Cowan T.M."/>
            <person name="Smanski M.J."/>
            <person name="Chevrette M.G."/>
            <person name="De Carvalho L.P.S."/>
            <person name="Shen B."/>
        </authorList>
    </citation>
    <scope>NUCLEOTIDE SEQUENCE [LARGE SCALE GENOMIC DNA]</scope>
    <source>
        <strain evidence="2 3">NPDC020863</strain>
    </source>
</reference>
<dbReference type="RefSeq" id="WP_358634556.1">
    <property type="nucleotide sequence ID" value="NZ_JBFAEV010000005.1"/>
</dbReference>
<dbReference type="InterPro" id="IPR054346">
    <property type="entry name" value="ARPP-2"/>
</dbReference>
<evidence type="ECO:0000313" key="3">
    <source>
        <dbReference type="Proteomes" id="UP001620295"/>
    </source>
</evidence>
<gene>
    <name evidence="2" type="ORF">ACI2L5_10120</name>
</gene>